<feature type="domain" description="Putative exodeoxyribonuclease 8 PDDEXK-like" evidence="1">
    <location>
        <begin position="208"/>
        <end position="349"/>
    </location>
</feature>
<dbReference type="Proteomes" id="UP000014909">
    <property type="component" value="Plasmid unnamed"/>
</dbReference>
<evidence type="ECO:0000313" key="3">
    <source>
        <dbReference type="Proteomes" id="UP000014909"/>
    </source>
</evidence>
<keyword evidence="2" id="KW-0614">Plasmid</keyword>
<evidence type="ECO:0000313" key="2">
    <source>
        <dbReference type="EMBL" id="AGP79840.1"/>
    </source>
</evidence>
<dbReference type="InterPro" id="IPR024432">
    <property type="entry name" value="Put_RecE_PDDEXK-like_dom"/>
</dbReference>
<dbReference type="KEGG" id="amh:I633_22086"/>
<protein>
    <recommendedName>
        <fullName evidence="1">Putative exodeoxyribonuclease 8 PDDEXK-like domain-containing protein</fullName>
    </recommendedName>
</protein>
<dbReference type="PATRIC" id="fig|1300253.3.peg.4607"/>
<sequence length="362" mass="41924">MSALHQIEDENTYSNWKERALPAYDDAGTENFLDDDGNLIEGIYLDMPNDVYHSLPALSSSKLKDFVKSPALYYRNYVSDIERKRTTAMKNTFDAGMHGHTLVLEPQGYYKNFFRDLMPSDMPEALNTTKEIDEKLVELKLKKTGLKSEKAQRLAEKLEEIGSDIKVFDVERQKHLESHGQPANGKWEGEDVVTYGGMIPVDPMVWDDAHRVKNTTRNHREADNYFQMGLPEVTIIARCPMTGLMLKVKFDWLRFDDIAVDLKTTLSTKPEKFIRQINDLHYDVQQAFYMYVARLSDITISEFVFVATEYVNMDACQPYRLSEKREKIAHSKVQKALPELKECIDSNKWHGWLKEDCTLIIE</sequence>
<dbReference type="Gene3D" id="3.90.320.10">
    <property type="match status" value="1"/>
</dbReference>
<dbReference type="InterPro" id="IPR011604">
    <property type="entry name" value="PDDEXK-like_dom_sf"/>
</dbReference>
<reference evidence="2 3" key="1">
    <citation type="journal article" date="2013" name="Genome Biol. Evol.">
        <title>Genomic Diversity of "Deep Ecotype" Alteromonas macleodii Isolates: Evidence for Pan-Mediterranean Clonal Frames.</title>
        <authorList>
            <person name="Lopez-Perez M."/>
            <person name="Gonzaga A."/>
            <person name="Rodriguez-Valera F."/>
        </authorList>
    </citation>
    <scope>NUCLEOTIDE SEQUENCE [LARGE SCALE GENOMIC DNA]</scope>
    <source>
        <strain evidence="3">'English Channel 615'</strain>
        <plasmid evidence="3">Plasmid</plasmid>
    </source>
</reference>
<geneLocation type="plasmid" evidence="2">
    <name>unnamed</name>
</geneLocation>
<accession>S5AIX2</accession>
<name>S5AIX2_9ALTE</name>
<dbReference type="HOGENOM" id="CLU_650346_0_0_6"/>
<dbReference type="BioCyc" id="AMAC1300253:G12YX-3487-MONOMER"/>
<gene>
    <name evidence="2" type="ORF">I633_22086</name>
</gene>
<proteinExistence type="predicted"/>
<dbReference type="EMBL" id="CP004847">
    <property type="protein sequence ID" value="AGP79840.1"/>
    <property type="molecule type" value="Genomic_DNA"/>
</dbReference>
<dbReference type="AlphaFoldDB" id="S5AIX2"/>
<evidence type="ECO:0000259" key="1">
    <source>
        <dbReference type="Pfam" id="PF12684"/>
    </source>
</evidence>
<organism evidence="2 3">
    <name type="scientific">Alteromonas mediterranea 615</name>
    <dbReference type="NCBI Taxonomy" id="1300253"/>
    <lineage>
        <taxon>Bacteria</taxon>
        <taxon>Pseudomonadati</taxon>
        <taxon>Pseudomonadota</taxon>
        <taxon>Gammaproteobacteria</taxon>
        <taxon>Alteromonadales</taxon>
        <taxon>Alteromonadaceae</taxon>
        <taxon>Alteromonas/Salinimonas group</taxon>
        <taxon>Alteromonas</taxon>
    </lineage>
</organism>
<dbReference type="Pfam" id="PF12684">
    <property type="entry name" value="DUF3799"/>
    <property type="match status" value="1"/>
</dbReference>